<reference evidence="1 2" key="2">
    <citation type="submission" date="2008-10" db="EMBL/GenBank/DDBJ databases">
        <authorList>
            <person name="Fulton L."/>
            <person name="Clifton S."/>
            <person name="Fulton B."/>
            <person name="Xu J."/>
            <person name="Minx P."/>
            <person name="Pepin K.H."/>
            <person name="Johnson M."/>
            <person name="Bhonagiri V."/>
            <person name="Nash W.E."/>
            <person name="Mardis E.R."/>
            <person name="Wilson R.K."/>
        </authorList>
    </citation>
    <scope>NUCLEOTIDE SEQUENCE [LARGE SCALE GENOMIC DNA]</scope>
    <source>
        <strain evidence="1 2">ATCC 29098</strain>
    </source>
</reference>
<sequence>MLSSLTVIFFFSSKLRLYEKKASRALPWQGTQRPAGHAFRQALPAALA</sequence>
<dbReference type="Proteomes" id="UP000003676">
    <property type="component" value="Unassembled WGS sequence"/>
</dbReference>
<evidence type="ECO:0000313" key="2">
    <source>
        <dbReference type="Proteomes" id="UP000003676"/>
    </source>
</evidence>
<evidence type="ECO:0000313" key="1">
    <source>
        <dbReference type="EMBL" id="EEB33713.1"/>
    </source>
</evidence>
<accession>B6WTM0</accession>
<dbReference type="HOGENOM" id="CLU_3152085_0_0_7"/>
<organism evidence="1 2">
    <name type="scientific">Desulfovibrio piger ATCC 29098</name>
    <dbReference type="NCBI Taxonomy" id="411464"/>
    <lineage>
        <taxon>Bacteria</taxon>
        <taxon>Pseudomonadati</taxon>
        <taxon>Thermodesulfobacteriota</taxon>
        <taxon>Desulfovibrionia</taxon>
        <taxon>Desulfovibrionales</taxon>
        <taxon>Desulfovibrionaceae</taxon>
        <taxon>Desulfovibrio</taxon>
    </lineage>
</organism>
<protein>
    <submittedName>
        <fullName evidence="1">Uncharacterized protein</fullName>
    </submittedName>
</protein>
<dbReference type="AlphaFoldDB" id="B6WTM0"/>
<name>B6WTM0_9BACT</name>
<proteinExistence type="predicted"/>
<dbReference type="EMBL" id="ABXU01000033">
    <property type="protein sequence ID" value="EEB33713.1"/>
    <property type="molecule type" value="Genomic_DNA"/>
</dbReference>
<reference evidence="1 2" key="1">
    <citation type="submission" date="2008-10" db="EMBL/GenBank/DDBJ databases">
        <title>Draft genome sequence of Desulvovibrio piger (ATCC 29098).</title>
        <authorList>
            <person name="Sudarsanam P."/>
            <person name="Ley R."/>
            <person name="Guruge J."/>
            <person name="Turnbaugh P.J."/>
            <person name="Mahowald M."/>
            <person name="Liep D."/>
            <person name="Gordon J."/>
        </authorList>
    </citation>
    <scope>NUCLEOTIDE SEQUENCE [LARGE SCALE GENOMIC DNA]</scope>
    <source>
        <strain evidence="1 2">ATCC 29098</strain>
    </source>
</reference>
<comment type="caution">
    <text evidence="1">The sequence shown here is derived from an EMBL/GenBank/DDBJ whole genome shotgun (WGS) entry which is preliminary data.</text>
</comment>
<gene>
    <name evidence="1" type="ORF">DESPIG_01427</name>
</gene>